<evidence type="ECO:0000259" key="8">
    <source>
        <dbReference type="PROSITE" id="PS50056"/>
    </source>
</evidence>
<feature type="domain" description="Tyrosine specific protein phosphatases" evidence="8">
    <location>
        <begin position="504"/>
        <end position="555"/>
    </location>
</feature>
<feature type="region of interest" description="Disordered" evidence="5">
    <location>
        <begin position="301"/>
        <end position="320"/>
    </location>
</feature>
<evidence type="ECO:0000256" key="3">
    <source>
        <dbReference type="ARBA" id="ARBA00022801"/>
    </source>
</evidence>
<dbReference type="EMBL" id="JACVVK020000374">
    <property type="protein sequence ID" value="KAK7476505.1"/>
    <property type="molecule type" value="Genomic_DNA"/>
</dbReference>
<name>A0ABD0JPC6_9CAEN</name>
<feature type="region of interest" description="Disordered" evidence="5">
    <location>
        <begin position="225"/>
        <end position="288"/>
    </location>
</feature>
<evidence type="ECO:0000256" key="4">
    <source>
        <dbReference type="ARBA" id="ARBA00022912"/>
    </source>
</evidence>
<dbReference type="GO" id="GO:0004725">
    <property type="term" value="F:protein tyrosine phosphatase activity"/>
    <property type="evidence" value="ECO:0007669"/>
    <property type="project" value="UniProtKB-EC"/>
</dbReference>
<evidence type="ECO:0000313" key="10">
    <source>
        <dbReference type="Proteomes" id="UP001519460"/>
    </source>
</evidence>
<dbReference type="SUPFAM" id="SSF52799">
    <property type="entry name" value="(Phosphotyrosine protein) phosphatases II"/>
    <property type="match status" value="1"/>
</dbReference>
<feature type="non-terminal residue" evidence="9">
    <location>
        <position position="1"/>
    </location>
</feature>
<comment type="caution">
    <text evidence="9">The sequence shown here is derived from an EMBL/GenBank/DDBJ whole genome shotgun (WGS) entry which is preliminary data.</text>
</comment>
<evidence type="ECO:0000256" key="1">
    <source>
        <dbReference type="ARBA" id="ARBA00009580"/>
    </source>
</evidence>
<keyword evidence="6" id="KW-1133">Transmembrane helix</keyword>
<dbReference type="CDD" id="cd12087">
    <property type="entry name" value="TM_EGFR-like"/>
    <property type="match status" value="1"/>
</dbReference>
<accession>A0ABD0JPC6</accession>
<evidence type="ECO:0000256" key="5">
    <source>
        <dbReference type="SAM" id="MobiDB-lite"/>
    </source>
</evidence>
<sequence length="668" mass="73667">VRRMADCVITVDGKFCYRFPEDTTDFPLRIDFNCTSGVINGSVVKVYKDSTAEDMDFVINFCEFEAWSCGDAYWGRDCVNVCGQCRYGEPCDKVTGQCGTCIPGWKHPLCTECDGGTYGENCGETCGTCYDGAPCHHVTGHCEKCEKSLELPFCRAEPVISHANVGIIAGAAVGVLILSILAGVLALYIRKIRQRRRAGEYQPETAVLGADVVCTRHIDYDNQGYSNNGGHKNHVLGEDLHPEIKPNGTAHTTTNGDAFWHGSDSEEGKQSPDPLQLSSLSSNGDDNEELDTVMSLLEVDSDTGEGRETAENEAHDGSDVFMTPEAGGLRLDSIPQSLLGKLRGSEVLDAEFGKLPFGLQKEHDCGSKEENQHSNRFDSIIPYDATRVVLHGDPPSDFSDYINASYIRGYWSWKTYIATQGPMANTVEEFWKMVLQERVTQIVMLTNVQEGDTTYGSVQVTTVDVQKRADYFIRTFDISGSGSYSSRQVTQYHYVTWPVHSVPNVTAGVGRTGVFIGLDIAMDHAENESQVDIFHIVERMREDRCNMVQTKAQYRFLHMVALEACISRATRVPVVGFDTFFPTHIDPAQSNQKIDAEFEMVFSGPAAKGHVKQVPLPLEGRIVCKYNAAAKPSERTTSNATRVEKESNIPVVISAAVMSSDVGCYNRL</sequence>
<reference evidence="9 10" key="1">
    <citation type="journal article" date="2023" name="Sci. Data">
        <title>Genome assembly of the Korean intertidal mud-creeper Batillaria attramentaria.</title>
        <authorList>
            <person name="Patra A.K."/>
            <person name="Ho P.T."/>
            <person name="Jun S."/>
            <person name="Lee S.J."/>
            <person name="Kim Y."/>
            <person name="Won Y.J."/>
        </authorList>
    </citation>
    <scope>NUCLEOTIDE SEQUENCE [LARGE SCALE GENOMIC DNA]</scope>
    <source>
        <strain evidence="9">Wonlab-2016</strain>
    </source>
</reference>
<keyword evidence="10" id="KW-1185">Reference proteome</keyword>
<dbReference type="InterPro" id="IPR003595">
    <property type="entry name" value="Tyr_Pase_cat"/>
</dbReference>
<dbReference type="SMART" id="SM00404">
    <property type="entry name" value="PTPc_motif"/>
    <property type="match status" value="1"/>
</dbReference>
<keyword evidence="4" id="KW-0904">Protein phosphatase</keyword>
<dbReference type="PROSITE" id="PS50055">
    <property type="entry name" value="TYR_PHOSPHATASE_PTP"/>
    <property type="match status" value="1"/>
</dbReference>
<evidence type="ECO:0000259" key="7">
    <source>
        <dbReference type="PROSITE" id="PS50055"/>
    </source>
</evidence>
<proteinExistence type="inferred from homology"/>
<evidence type="ECO:0000256" key="6">
    <source>
        <dbReference type="SAM" id="Phobius"/>
    </source>
</evidence>
<feature type="transmembrane region" description="Helical" evidence="6">
    <location>
        <begin position="165"/>
        <end position="189"/>
    </location>
</feature>
<dbReference type="InterPro" id="IPR029021">
    <property type="entry name" value="Prot-tyrosine_phosphatase-like"/>
</dbReference>
<feature type="compositionally biased region" description="Basic and acidic residues" evidence="5">
    <location>
        <begin position="235"/>
        <end position="244"/>
    </location>
</feature>
<evidence type="ECO:0000256" key="2">
    <source>
        <dbReference type="ARBA" id="ARBA00013064"/>
    </source>
</evidence>
<feature type="compositionally biased region" description="Low complexity" evidence="5">
    <location>
        <begin position="271"/>
        <end position="282"/>
    </location>
</feature>
<dbReference type="PRINTS" id="PR00700">
    <property type="entry name" value="PRTYPHPHTASE"/>
</dbReference>
<organism evidence="9 10">
    <name type="scientific">Batillaria attramentaria</name>
    <dbReference type="NCBI Taxonomy" id="370345"/>
    <lineage>
        <taxon>Eukaryota</taxon>
        <taxon>Metazoa</taxon>
        <taxon>Spiralia</taxon>
        <taxon>Lophotrochozoa</taxon>
        <taxon>Mollusca</taxon>
        <taxon>Gastropoda</taxon>
        <taxon>Caenogastropoda</taxon>
        <taxon>Sorbeoconcha</taxon>
        <taxon>Cerithioidea</taxon>
        <taxon>Batillariidae</taxon>
        <taxon>Batillaria</taxon>
    </lineage>
</organism>
<keyword evidence="3" id="KW-0378">Hydrolase</keyword>
<keyword evidence="6" id="KW-0812">Transmembrane</keyword>
<dbReference type="PROSITE" id="PS50056">
    <property type="entry name" value="TYR_PHOSPHATASE_2"/>
    <property type="match status" value="1"/>
</dbReference>
<gene>
    <name evidence="9" type="ORF">BaRGS_00032253</name>
</gene>
<dbReference type="AlphaFoldDB" id="A0ABD0JPC6"/>
<feature type="compositionally biased region" description="Basic and acidic residues" evidence="5">
    <location>
        <begin position="304"/>
        <end position="318"/>
    </location>
</feature>
<dbReference type="Proteomes" id="UP001519460">
    <property type="component" value="Unassembled WGS sequence"/>
</dbReference>
<keyword evidence="6" id="KW-0472">Membrane</keyword>
<dbReference type="Gene3D" id="2.170.300.10">
    <property type="entry name" value="Tie2 ligand-binding domain superfamily"/>
    <property type="match status" value="1"/>
</dbReference>
<dbReference type="Gene3D" id="3.90.190.10">
    <property type="entry name" value="Protein tyrosine phosphatase superfamily"/>
    <property type="match status" value="1"/>
</dbReference>
<dbReference type="InterPro" id="IPR050348">
    <property type="entry name" value="Protein-Tyr_Phosphatase"/>
</dbReference>
<dbReference type="Pfam" id="PF00102">
    <property type="entry name" value="Y_phosphatase"/>
    <property type="match status" value="2"/>
</dbReference>
<comment type="similarity">
    <text evidence="1">Belongs to the protein-tyrosine phosphatase family.</text>
</comment>
<dbReference type="PANTHER" id="PTHR19134:SF562">
    <property type="entry name" value="PROTEIN-TYROSINE-PHOSPHATASE"/>
    <property type="match status" value="1"/>
</dbReference>
<evidence type="ECO:0000313" key="9">
    <source>
        <dbReference type="EMBL" id="KAK7476505.1"/>
    </source>
</evidence>
<dbReference type="PANTHER" id="PTHR19134">
    <property type="entry name" value="RECEPTOR-TYPE TYROSINE-PROTEIN PHOSPHATASE"/>
    <property type="match status" value="1"/>
</dbReference>
<feature type="domain" description="Tyrosine-protein phosphatase" evidence="7">
    <location>
        <begin position="348"/>
        <end position="564"/>
    </location>
</feature>
<protein>
    <recommendedName>
        <fullName evidence="2">protein-tyrosine-phosphatase</fullName>
        <ecNumber evidence="2">3.1.3.48</ecNumber>
    </recommendedName>
</protein>
<dbReference type="SMART" id="SM00194">
    <property type="entry name" value="PTPc"/>
    <property type="match status" value="1"/>
</dbReference>
<dbReference type="InterPro" id="IPR000387">
    <property type="entry name" value="Tyr_Pase_dom"/>
</dbReference>
<dbReference type="EC" id="3.1.3.48" evidence="2"/>
<dbReference type="InterPro" id="IPR000242">
    <property type="entry name" value="PTP_cat"/>
</dbReference>
<dbReference type="CDD" id="cd00047">
    <property type="entry name" value="PTPc"/>
    <property type="match status" value="1"/>
</dbReference>